<evidence type="ECO:0000256" key="1">
    <source>
        <dbReference type="SAM" id="MobiDB-lite"/>
    </source>
</evidence>
<evidence type="ECO:0000313" key="2">
    <source>
        <dbReference type="EMBL" id="BET01066.1"/>
    </source>
</evidence>
<protein>
    <submittedName>
        <fullName evidence="2">Uncharacterized protein</fullName>
    </submittedName>
</protein>
<evidence type="ECO:0000313" key="3">
    <source>
        <dbReference type="Proteomes" id="UP001307889"/>
    </source>
</evidence>
<reference evidence="2 3" key="1">
    <citation type="submission" date="2023-09" db="EMBL/GenBank/DDBJ databases">
        <title>Nesidiocoris tenuis whole genome shotgun sequence.</title>
        <authorList>
            <person name="Shibata T."/>
            <person name="Shimoda M."/>
            <person name="Kobayashi T."/>
            <person name="Uehara T."/>
        </authorList>
    </citation>
    <scope>NUCLEOTIDE SEQUENCE [LARGE SCALE GENOMIC DNA]</scope>
    <source>
        <strain evidence="2 3">Japan</strain>
    </source>
</reference>
<gene>
    <name evidence="2" type="ORF">NTJ_13884</name>
</gene>
<proteinExistence type="predicted"/>
<dbReference type="Proteomes" id="UP001307889">
    <property type="component" value="Chromosome 12"/>
</dbReference>
<feature type="region of interest" description="Disordered" evidence="1">
    <location>
        <begin position="1"/>
        <end position="25"/>
    </location>
</feature>
<name>A0ABN7B9K2_9HEMI</name>
<keyword evidence="3" id="KW-1185">Reference proteome</keyword>
<organism evidence="2 3">
    <name type="scientific">Nesidiocoris tenuis</name>
    <dbReference type="NCBI Taxonomy" id="355587"/>
    <lineage>
        <taxon>Eukaryota</taxon>
        <taxon>Metazoa</taxon>
        <taxon>Ecdysozoa</taxon>
        <taxon>Arthropoda</taxon>
        <taxon>Hexapoda</taxon>
        <taxon>Insecta</taxon>
        <taxon>Pterygota</taxon>
        <taxon>Neoptera</taxon>
        <taxon>Paraneoptera</taxon>
        <taxon>Hemiptera</taxon>
        <taxon>Heteroptera</taxon>
        <taxon>Panheteroptera</taxon>
        <taxon>Cimicomorpha</taxon>
        <taxon>Miridae</taxon>
        <taxon>Dicyphina</taxon>
        <taxon>Nesidiocoris</taxon>
    </lineage>
</organism>
<accession>A0ABN7B9K2</accession>
<dbReference type="EMBL" id="AP028920">
    <property type="protein sequence ID" value="BET01066.1"/>
    <property type="molecule type" value="Genomic_DNA"/>
</dbReference>
<sequence length="74" mass="8085">MQDARKSGAGSAENEGSAYSVSPRNTGIKSSRLVSKASIHDPGLRPRDAIIIIVEMLLSYSWLTIRSRQVLADR</sequence>